<organism evidence="2 3">
    <name type="scientific">Sphingomonas citri</name>
    <dbReference type="NCBI Taxonomy" id="2862499"/>
    <lineage>
        <taxon>Bacteria</taxon>
        <taxon>Pseudomonadati</taxon>
        <taxon>Pseudomonadota</taxon>
        <taxon>Alphaproteobacteria</taxon>
        <taxon>Sphingomonadales</taxon>
        <taxon>Sphingomonadaceae</taxon>
        <taxon>Sphingomonas</taxon>
    </lineage>
</organism>
<protein>
    <submittedName>
        <fullName evidence="2">MucR family transcriptional regulator</fullName>
    </submittedName>
</protein>
<reference evidence="2 3" key="1">
    <citation type="submission" date="2021-07" db="EMBL/GenBank/DDBJ databases">
        <title>Sphingomonas sp.</title>
        <authorList>
            <person name="Feng G."/>
            <person name="Li J."/>
            <person name="Pan M."/>
        </authorList>
    </citation>
    <scope>NUCLEOTIDE SEQUENCE [LARGE SCALE GENOMIC DNA]</scope>
    <source>
        <strain evidence="2 3">RRHST34</strain>
    </source>
</reference>
<dbReference type="InterPro" id="IPR041920">
    <property type="entry name" value="ROS/MUCR_sf"/>
</dbReference>
<dbReference type="Gene3D" id="1.10.10.1550">
    <property type="entry name" value="ROS/MUCR transcriptional regulator protein"/>
    <property type="match status" value="1"/>
</dbReference>
<accession>A0ABS7BLP3</accession>
<dbReference type="Pfam" id="PF05443">
    <property type="entry name" value="ROS_MUCR"/>
    <property type="match status" value="1"/>
</dbReference>
<sequence length="179" mass="18774">MSGEEQNDTLGLATAVTMAWLANPHTRASASDVPAILQSMHEAVLSLTAPTSEQDPPAAAEHTPAVSVRKSLANRDRIISMIDGKPYASLKRHLASHGLTPAEYRARFGLKPDYPMVAPGYSEGRRALAKQLGLGRKAVAAVEEAGAAIEQAAEEVVGKAAKRGKAAVASARKTLGIRS</sequence>
<evidence type="ECO:0000313" key="3">
    <source>
        <dbReference type="Proteomes" id="UP000759103"/>
    </source>
</evidence>
<proteinExistence type="inferred from homology"/>
<name>A0ABS7BLP3_9SPHN</name>
<keyword evidence="3" id="KW-1185">Reference proteome</keyword>
<gene>
    <name evidence="2" type="ORF">KZ820_07275</name>
</gene>
<dbReference type="RefSeq" id="WP_219747883.1">
    <property type="nucleotide sequence ID" value="NZ_JAHXZN010000001.1"/>
</dbReference>
<dbReference type="Proteomes" id="UP000759103">
    <property type="component" value="Unassembled WGS sequence"/>
</dbReference>
<dbReference type="EMBL" id="JAHXZN010000001">
    <property type="protein sequence ID" value="MBW6530534.1"/>
    <property type="molecule type" value="Genomic_DNA"/>
</dbReference>
<comment type="caution">
    <text evidence="2">The sequence shown here is derived from an EMBL/GenBank/DDBJ whole genome shotgun (WGS) entry which is preliminary data.</text>
</comment>
<evidence type="ECO:0000256" key="1">
    <source>
        <dbReference type="ARBA" id="ARBA00007031"/>
    </source>
</evidence>
<dbReference type="InterPro" id="IPR008807">
    <property type="entry name" value="ROS_MUCR"/>
</dbReference>
<comment type="similarity">
    <text evidence="1">Belongs to the ros/MucR family.</text>
</comment>
<evidence type="ECO:0000313" key="2">
    <source>
        <dbReference type="EMBL" id="MBW6530534.1"/>
    </source>
</evidence>